<organism evidence="1 2">
    <name type="scientific">Hanseniaspora valbyensis NRRL Y-1626</name>
    <dbReference type="NCBI Taxonomy" id="766949"/>
    <lineage>
        <taxon>Eukaryota</taxon>
        <taxon>Fungi</taxon>
        <taxon>Dikarya</taxon>
        <taxon>Ascomycota</taxon>
        <taxon>Saccharomycotina</taxon>
        <taxon>Saccharomycetes</taxon>
        <taxon>Saccharomycodales</taxon>
        <taxon>Saccharomycodaceae</taxon>
        <taxon>Hanseniaspora</taxon>
    </lineage>
</organism>
<comment type="caution">
    <text evidence="1">The sequence shown here is derived from an EMBL/GenBank/DDBJ whole genome shotgun (WGS) entry which is preliminary data.</text>
</comment>
<proteinExistence type="predicted"/>
<reference evidence="2" key="1">
    <citation type="journal article" date="2016" name="Proc. Natl. Acad. Sci. U.S.A.">
        <title>Comparative genomics of biotechnologically important yeasts.</title>
        <authorList>
            <person name="Riley R."/>
            <person name="Haridas S."/>
            <person name="Wolfe K.H."/>
            <person name="Lopes M.R."/>
            <person name="Hittinger C.T."/>
            <person name="Goeker M."/>
            <person name="Salamov A.A."/>
            <person name="Wisecaver J.H."/>
            <person name="Long T.M."/>
            <person name="Calvey C.H."/>
            <person name="Aerts A.L."/>
            <person name="Barry K.W."/>
            <person name="Choi C."/>
            <person name="Clum A."/>
            <person name="Coughlan A.Y."/>
            <person name="Deshpande S."/>
            <person name="Douglass A.P."/>
            <person name="Hanson S.J."/>
            <person name="Klenk H.-P."/>
            <person name="LaButti K.M."/>
            <person name="Lapidus A."/>
            <person name="Lindquist E.A."/>
            <person name="Lipzen A.M."/>
            <person name="Meier-Kolthoff J.P."/>
            <person name="Ohm R.A."/>
            <person name="Otillar R.P."/>
            <person name="Pangilinan J.L."/>
            <person name="Peng Y."/>
            <person name="Rokas A."/>
            <person name="Rosa C.A."/>
            <person name="Scheuner C."/>
            <person name="Sibirny A.A."/>
            <person name="Slot J.C."/>
            <person name="Stielow J.B."/>
            <person name="Sun H."/>
            <person name="Kurtzman C.P."/>
            <person name="Blackwell M."/>
            <person name="Grigoriev I.V."/>
            <person name="Jeffries T.W."/>
        </authorList>
    </citation>
    <scope>NUCLEOTIDE SEQUENCE [LARGE SCALE GENOMIC DNA]</scope>
    <source>
        <strain evidence="2">NRRL Y-1626</strain>
    </source>
</reference>
<keyword evidence="2" id="KW-1185">Reference proteome</keyword>
<dbReference type="AlphaFoldDB" id="A0A1B7TJW9"/>
<sequence length="510" mass="59549">MGKFSESKKINLYSDNKFPKILDDFSLNIKKRRLTNEEIGILANIENKDPNIVRQKKIKERNEFRTKLLDKRKLKNNNQLLDENELVNNQNPILNPCEIEPLLNSVCADISVLSKLPSIATALSHQENEIPNFLPFQNQKDNKTKSKTVVDIFTEKANEIFLNRMLTKKNQETPKLLFNNNKEVNTLQFSSNQSSNIKNIEIVKPQEYQKDLNKEGCLGNQEFSTEKRLTFQNLYLQEFKFNSIIKETKISCSHPACIDLLESLKALSNSGEIVYSLIRRYLFFDMEMFVNKYLLNEGNIRQLCFLPKIYDRFLKECSTLQTVEKQANDSYDYNVDIQNRKWTILKTTMDSPNEVDFDLKYMCLKDENSLNDCSIINNNLNNNKKEINNIMNLYDTKQNDENSFINMEFSSFIKPIQNNTFRKNENGSSLTTRAKEFQKANKKLKNVMIASSNKELFKEDSINNSKINDSSLSFANNSDLPPWFKTNNRKVEKIIIMRSPLKQINRNIQD</sequence>
<dbReference type="EMBL" id="LXPE01000001">
    <property type="protein sequence ID" value="OBA29041.1"/>
    <property type="molecule type" value="Genomic_DNA"/>
</dbReference>
<evidence type="ECO:0000313" key="1">
    <source>
        <dbReference type="EMBL" id="OBA29041.1"/>
    </source>
</evidence>
<evidence type="ECO:0000313" key="2">
    <source>
        <dbReference type="Proteomes" id="UP000092321"/>
    </source>
</evidence>
<dbReference type="OrthoDB" id="3972667at2759"/>
<accession>A0A1B7TJW9</accession>
<dbReference type="Proteomes" id="UP000092321">
    <property type="component" value="Unassembled WGS sequence"/>
</dbReference>
<gene>
    <name evidence="1" type="ORF">HANVADRAFT_50986</name>
</gene>
<protein>
    <submittedName>
        <fullName evidence="1">Uncharacterized protein</fullName>
    </submittedName>
</protein>
<name>A0A1B7TJW9_9ASCO</name>